<gene>
    <name evidence="9" type="ORF">NTEN_LOCUS4630</name>
</gene>
<dbReference type="OrthoDB" id="7692185at2759"/>
<dbReference type="CDD" id="cd06127">
    <property type="entry name" value="DEDDh"/>
    <property type="match status" value="1"/>
</dbReference>
<evidence type="ECO:0000256" key="6">
    <source>
        <dbReference type="ARBA" id="ARBA00022842"/>
    </source>
</evidence>
<dbReference type="InterPro" id="IPR013520">
    <property type="entry name" value="Ribonucl_H"/>
</dbReference>
<evidence type="ECO:0000313" key="9">
    <source>
        <dbReference type="EMBL" id="CAA9998347.1"/>
    </source>
</evidence>
<evidence type="ECO:0000256" key="2">
    <source>
        <dbReference type="ARBA" id="ARBA00022722"/>
    </source>
</evidence>
<evidence type="ECO:0000256" key="5">
    <source>
        <dbReference type="ARBA" id="ARBA00022839"/>
    </source>
</evidence>
<dbReference type="Proteomes" id="UP000479000">
    <property type="component" value="Unassembled WGS sequence"/>
</dbReference>
<proteinExistence type="inferred from homology"/>
<keyword evidence="2" id="KW-0540">Nuclease</keyword>
<protein>
    <recommendedName>
        <fullName evidence="8">Exonuclease domain-containing protein</fullName>
    </recommendedName>
</protein>
<evidence type="ECO:0000256" key="7">
    <source>
        <dbReference type="ARBA" id="ARBA00025769"/>
    </source>
</evidence>
<dbReference type="PANTHER" id="PTHR13058">
    <property type="entry name" value="THREE PRIME REPAIR EXONUCLEASE 1, 2"/>
    <property type="match status" value="1"/>
</dbReference>
<dbReference type="PANTHER" id="PTHR13058:SF19">
    <property type="entry name" value="LD40940P"/>
    <property type="match status" value="1"/>
</dbReference>
<evidence type="ECO:0000256" key="3">
    <source>
        <dbReference type="ARBA" id="ARBA00022723"/>
    </source>
</evidence>
<feature type="domain" description="Exonuclease" evidence="8">
    <location>
        <begin position="40"/>
        <end position="225"/>
    </location>
</feature>
<evidence type="ECO:0000259" key="8">
    <source>
        <dbReference type="SMART" id="SM00479"/>
    </source>
</evidence>
<sequence length="242" mass="27000">MTPPPLRSAPPPRSACLIKPKPVPHLINLRAVDICNMKPSVVYFDLEATGLLKSADIIQIAALENDNCFNVYVSTKKQLTQSAMEVTGMKLNDDKKLVKNGVVLETVEPCAAYVMFNEWLRKIGDKILLVGHGSKSFDIPLLHANLTRYADSKTRNALFSRIVGFADTFLIAKQNRSRFGLSSLSLINICRSLAIPTNSTSLHDALTDARLVREIIKKMNMSSRIHSYTISWTRVFREGIDP</sequence>
<dbReference type="EMBL" id="CADCXU010006954">
    <property type="protein sequence ID" value="CAA9998347.1"/>
    <property type="molecule type" value="Genomic_DNA"/>
</dbReference>
<comment type="similarity">
    <text evidence="7">Belongs to the exonuclease superfamily. TREX family.</text>
</comment>
<dbReference type="InterPro" id="IPR036397">
    <property type="entry name" value="RNaseH_sf"/>
</dbReference>
<reference evidence="9 10" key="1">
    <citation type="submission" date="2020-02" db="EMBL/GenBank/DDBJ databases">
        <authorList>
            <person name="Ferguson B K."/>
        </authorList>
    </citation>
    <scope>NUCLEOTIDE SEQUENCE [LARGE SCALE GENOMIC DNA]</scope>
</reference>
<accession>A0A6H5G701</accession>
<organism evidence="9 10">
    <name type="scientific">Nesidiocoris tenuis</name>
    <dbReference type="NCBI Taxonomy" id="355587"/>
    <lineage>
        <taxon>Eukaryota</taxon>
        <taxon>Metazoa</taxon>
        <taxon>Ecdysozoa</taxon>
        <taxon>Arthropoda</taxon>
        <taxon>Hexapoda</taxon>
        <taxon>Insecta</taxon>
        <taxon>Pterygota</taxon>
        <taxon>Neoptera</taxon>
        <taxon>Paraneoptera</taxon>
        <taxon>Hemiptera</taxon>
        <taxon>Heteroptera</taxon>
        <taxon>Panheteroptera</taxon>
        <taxon>Cimicomorpha</taxon>
        <taxon>Miridae</taxon>
        <taxon>Dicyphina</taxon>
        <taxon>Nesidiocoris</taxon>
    </lineage>
</organism>
<dbReference type="Pfam" id="PF00929">
    <property type="entry name" value="RNase_T"/>
    <property type="match status" value="1"/>
</dbReference>
<dbReference type="SMART" id="SM00479">
    <property type="entry name" value="EXOIII"/>
    <property type="match status" value="1"/>
</dbReference>
<dbReference type="GO" id="GO:0046872">
    <property type="term" value="F:metal ion binding"/>
    <property type="evidence" value="ECO:0007669"/>
    <property type="project" value="UniProtKB-KW"/>
</dbReference>
<dbReference type="GO" id="GO:0005737">
    <property type="term" value="C:cytoplasm"/>
    <property type="evidence" value="ECO:0007669"/>
    <property type="project" value="TreeGrafter"/>
</dbReference>
<dbReference type="InterPro" id="IPR040393">
    <property type="entry name" value="TREX1/2"/>
</dbReference>
<comment type="cofactor">
    <cofactor evidence="1">
        <name>Mg(2+)</name>
        <dbReference type="ChEBI" id="CHEBI:18420"/>
    </cofactor>
</comment>
<dbReference type="GO" id="GO:0006308">
    <property type="term" value="P:DNA catabolic process"/>
    <property type="evidence" value="ECO:0007669"/>
    <property type="project" value="TreeGrafter"/>
</dbReference>
<keyword evidence="3" id="KW-0479">Metal-binding</keyword>
<dbReference type="AlphaFoldDB" id="A0A6H5G701"/>
<keyword evidence="6" id="KW-0460">Magnesium</keyword>
<dbReference type="SUPFAM" id="SSF53098">
    <property type="entry name" value="Ribonuclease H-like"/>
    <property type="match status" value="1"/>
</dbReference>
<evidence type="ECO:0000256" key="4">
    <source>
        <dbReference type="ARBA" id="ARBA00022801"/>
    </source>
</evidence>
<evidence type="ECO:0000256" key="1">
    <source>
        <dbReference type="ARBA" id="ARBA00001946"/>
    </source>
</evidence>
<dbReference type="GO" id="GO:0008296">
    <property type="term" value="F:3'-5'-DNA exonuclease activity"/>
    <property type="evidence" value="ECO:0007669"/>
    <property type="project" value="TreeGrafter"/>
</dbReference>
<dbReference type="InterPro" id="IPR012337">
    <property type="entry name" value="RNaseH-like_sf"/>
</dbReference>
<keyword evidence="4" id="KW-0378">Hydrolase</keyword>
<name>A0A6H5G701_9HEMI</name>
<dbReference type="GO" id="GO:0003676">
    <property type="term" value="F:nucleic acid binding"/>
    <property type="evidence" value="ECO:0007669"/>
    <property type="project" value="InterPro"/>
</dbReference>
<dbReference type="Gene3D" id="3.30.420.10">
    <property type="entry name" value="Ribonuclease H-like superfamily/Ribonuclease H"/>
    <property type="match status" value="1"/>
</dbReference>
<keyword evidence="10" id="KW-1185">Reference proteome</keyword>
<evidence type="ECO:0000313" key="10">
    <source>
        <dbReference type="Proteomes" id="UP000479000"/>
    </source>
</evidence>
<keyword evidence="5" id="KW-0269">Exonuclease</keyword>